<dbReference type="GO" id="GO:0016787">
    <property type="term" value="F:hydrolase activity"/>
    <property type="evidence" value="ECO:0007669"/>
    <property type="project" value="UniProtKB-KW"/>
</dbReference>
<protein>
    <submittedName>
        <fullName evidence="1">Hydrolase</fullName>
    </submittedName>
</protein>
<comment type="caution">
    <text evidence="1">The sequence shown here is derived from an EMBL/GenBank/DDBJ whole genome shotgun (WGS) entry which is preliminary data.</text>
</comment>
<evidence type="ECO:0000313" key="2">
    <source>
        <dbReference type="Proteomes" id="UP000092578"/>
    </source>
</evidence>
<keyword evidence="2" id="KW-1185">Reference proteome</keyword>
<gene>
    <name evidence="1" type="ORF">A8F95_00155</name>
</gene>
<dbReference type="Proteomes" id="UP000092578">
    <property type="component" value="Unassembled WGS sequence"/>
</dbReference>
<accession>A0A1B9B7Y9</accession>
<dbReference type="RefSeq" id="WP_049663903.1">
    <property type="nucleotide sequence ID" value="NZ_MAYT01000001.1"/>
</dbReference>
<dbReference type="EMBL" id="MAYT01000001">
    <property type="protein sequence ID" value="OCA92183.1"/>
    <property type="molecule type" value="Genomic_DNA"/>
</dbReference>
<evidence type="ECO:0000313" key="1">
    <source>
        <dbReference type="EMBL" id="OCA92183.1"/>
    </source>
</evidence>
<keyword evidence="1" id="KW-0378">Hydrolase</keyword>
<proteinExistence type="predicted"/>
<dbReference type="AlphaFoldDB" id="A0A1B9B7Y9"/>
<sequence length="103" mass="12387">MQEEKNVYYIAIETGEIMRNPTVSPWNFKIYATDEEITSLRELFDANYSVEVANFLRAHIPYREYHKDTENDQYDAHLRKVYQTIYELGDEEAKQHIREMGDF</sequence>
<reference evidence="2" key="1">
    <citation type="submission" date="2016-05" db="EMBL/GenBank/DDBJ databases">
        <authorList>
            <person name="Liu B."/>
            <person name="Wang J."/>
            <person name="Zhu Y."/>
            <person name="Liu G."/>
            <person name="Chen Q."/>
            <person name="Chen Z."/>
            <person name="Lan J."/>
            <person name="Che J."/>
            <person name="Ge C."/>
            <person name="Shi H."/>
            <person name="Pan Z."/>
            <person name="Liu X."/>
        </authorList>
    </citation>
    <scope>NUCLEOTIDE SEQUENCE [LARGE SCALE GENOMIC DNA]</scope>
    <source>
        <strain evidence="2">FJAT-27215</strain>
    </source>
</reference>
<organism evidence="1 2">
    <name type="scientific">Pseudobacillus wudalianchiensis</name>
    <dbReference type="NCBI Taxonomy" id="1743143"/>
    <lineage>
        <taxon>Bacteria</taxon>
        <taxon>Bacillati</taxon>
        <taxon>Bacillota</taxon>
        <taxon>Bacilli</taxon>
        <taxon>Bacillales</taxon>
        <taxon>Bacillaceae</taxon>
        <taxon>Pseudobacillus</taxon>
    </lineage>
</organism>
<name>A0A1B9B7Y9_9BACI</name>